<feature type="chain" id="PRO_5022683832" description="Lipoprotein" evidence="2">
    <location>
        <begin position="25"/>
        <end position="270"/>
    </location>
</feature>
<name>A0A5B8XKJ5_9DELT</name>
<keyword evidence="4" id="KW-1185">Reference proteome</keyword>
<organism evidence="3 4">
    <name type="scientific">Microvenator marinus</name>
    <dbReference type="NCBI Taxonomy" id="2600177"/>
    <lineage>
        <taxon>Bacteria</taxon>
        <taxon>Deltaproteobacteria</taxon>
        <taxon>Bradymonadales</taxon>
        <taxon>Microvenatoraceae</taxon>
        <taxon>Microvenator</taxon>
    </lineage>
</organism>
<dbReference type="PROSITE" id="PS51257">
    <property type="entry name" value="PROKAR_LIPOPROTEIN"/>
    <property type="match status" value="1"/>
</dbReference>
<keyword evidence="2" id="KW-0732">Signal</keyword>
<gene>
    <name evidence="3" type="ORF">FRD01_02120</name>
</gene>
<evidence type="ECO:0000256" key="2">
    <source>
        <dbReference type="SAM" id="SignalP"/>
    </source>
</evidence>
<sequence>MNSRIGFALLGTLAFGLLAGCVDAETPMQERTRHAQKAQAVVVTPEFKLVGAEEVPEHLFLTQLGLLVSEIRLTPMASTSSGVAYSTAEPIELSFDVAEGQFVQTGKAVTLPDAGRYVVSIRLEPMVQGDQELGSLSVEGFVASETSDVSKNSDGTPLPLPFDEKPEGDGLTDAAEAPLAWTPFTYNSRRTVFYTLNQVDLEEGDQYLEFSFDLRDWANGVATHISKAVKTSPATGEDGGVDVTRQIESLGQGVDAIVQTGAVTRDPTRF</sequence>
<feature type="compositionally biased region" description="Polar residues" evidence="1">
    <location>
        <begin position="146"/>
        <end position="155"/>
    </location>
</feature>
<feature type="signal peptide" evidence="2">
    <location>
        <begin position="1"/>
        <end position="24"/>
    </location>
</feature>
<dbReference type="EMBL" id="CP042467">
    <property type="protein sequence ID" value="QED26075.1"/>
    <property type="molecule type" value="Genomic_DNA"/>
</dbReference>
<evidence type="ECO:0000313" key="3">
    <source>
        <dbReference type="EMBL" id="QED26075.1"/>
    </source>
</evidence>
<reference evidence="3 4" key="1">
    <citation type="submission" date="2019-08" db="EMBL/GenBank/DDBJ databases">
        <authorList>
            <person name="Liang Q."/>
        </authorList>
    </citation>
    <scope>NUCLEOTIDE SEQUENCE [LARGE SCALE GENOMIC DNA]</scope>
    <source>
        <strain evidence="3 4">V1718</strain>
    </source>
</reference>
<evidence type="ECO:0000313" key="4">
    <source>
        <dbReference type="Proteomes" id="UP000321595"/>
    </source>
</evidence>
<protein>
    <recommendedName>
        <fullName evidence="5">Lipoprotein</fullName>
    </recommendedName>
</protein>
<dbReference type="Proteomes" id="UP000321595">
    <property type="component" value="Chromosome"/>
</dbReference>
<dbReference type="AlphaFoldDB" id="A0A5B8XKJ5"/>
<feature type="region of interest" description="Disordered" evidence="1">
    <location>
        <begin position="146"/>
        <end position="171"/>
    </location>
</feature>
<dbReference type="KEGG" id="bbae:FRD01_02120"/>
<accession>A0A5B8XKJ5</accession>
<evidence type="ECO:0008006" key="5">
    <source>
        <dbReference type="Google" id="ProtNLM"/>
    </source>
</evidence>
<dbReference type="RefSeq" id="WP_146957200.1">
    <property type="nucleotide sequence ID" value="NZ_CP042467.1"/>
</dbReference>
<evidence type="ECO:0000256" key="1">
    <source>
        <dbReference type="SAM" id="MobiDB-lite"/>
    </source>
</evidence>
<dbReference type="OrthoDB" id="5497387at2"/>
<proteinExistence type="predicted"/>